<dbReference type="GO" id="GO:0008237">
    <property type="term" value="F:metallopeptidase activity"/>
    <property type="evidence" value="ECO:0007669"/>
    <property type="project" value="UniProtKB-KW"/>
</dbReference>
<dbReference type="Proteomes" id="UP001597112">
    <property type="component" value="Unassembled WGS sequence"/>
</dbReference>
<feature type="domain" description="DUF5648" evidence="2">
    <location>
        <begin position="290"/>
        <end position="420"/>
    </location>
</feature>
<dbReference type="InterPro" id="IPR024079">
    <property type="entry name" value="MetalloPept_cat_dom_sf"/>
</dbReference>
<gene>
    <name evidence="3" type="ORF">ACFQ21_10005</name>
</gene>
<proteinExistence type="predicted"/>
<dbReference type="Gene3D" id="3.40.390.10">
    <property type="entry name" value="Collagenase (Catalytic Domain)"/>
    <property type="match status" value="1"/>
</dbReference>
<dbReference type="Pfam" id="PF18885">
    <property type="entry name" value="DUF5648"/>
    <property type="match status" value="1"/>
</dbReference>
<accession>A0ABW3K3R9</accession>
<keyword evidence="3" id="KW-0482">Metalloprotease</keyword>
<evidence type="ECO:0000256" key="1">
    <source>
        <dbReference type="SAM" id="SignalP"/>
    </source>
</evidence>
<dbReference type="EMBL" id="JBHTKA010000002">
    <property type="protein sequence ID" value="MFD0999642.1"/>
    <property type="molecule type" value="Genomic_DNA"/>
</dbReference>
<dbReference type="InterPro" id="IPR024653">
    <property type="entry name" value="Peptidase_M10/M27/M57"/>
</dbReference>
<name>A0ABW3K3R9_9BACT</name>
<dbReference type="SUPFAM" id="SSF55486">
    <property type="entry name" value="Metalloproteases ('zincins'), catalytic domain"/>
    <property type="match status" value="1"/>
</dbReference>
<keyword evidence="3" id="KW-0645">Protease</keyword>
<sequence>MNLKRRTPGRSTLLSCLFAMCMVLFVASCENEKVETSSEDEALNRVALKLKEAGFDTSEGFRKFENGYLVEYDMFLTEAQIDELVEASQPPLASGREEHYRTNQLVIATPRVLQVYMDAGFGSYMQSSFDAALARYNAQGLGLTFQRTTNSSAADISILSFYEVSNTLGYSAGFPSNGNPASPIRLNTYYYNNSSNRADATTVIAHEIGHAIGFRHTDYMNRAFSCGSGGNEGDAGVGANHIPGTPTTPSANSWMLACSNGTDRPFTSADVTALTTVYPSRTIPAGTSAVYRYYNSGNGDHFYTTNWGELGGGRGGYVLEGIAIFANTTQASGTVPVYRYYNSGNGDHFYTTSWSELGGGGGGYVYEGVAFYAFTTQASGTAPVYRYYNGGNGDHFYTTNWAELGAGGGGYTYEGVGFYGYP</sequence>
<dbReference type="Pfam" id="PF12388">
    <property type="entry name" value="Peptidase_M57"/>
    <property type="match status" value="1"/>
</dbReference>
<feature type="chain" id="PRO_5045457920" evidence="1">
    <location>
        <begin position="27"/>
        <end position="422"/>
    </location>
</feature>
<protein>
    <submittedName>
        <fullName evidence="3">M57 family metalloprotease</fullName>
    </submittedName>
</protein>
<evidence type="ECO:0000313" key="4">
    <source>
        <dbReference type="Proteomes" id="UP001597112"/>
    </source>
</evidence>
<dbReference type="InterPro" id="IPR043708">
    <property type="entry name" value="DUF5648"/>
</dbReference>
<evidence type="ECO:0000259" key="2">
    <source>
        <dbReference type="Pfam" id="PF18885"/>
    </source>
</evidence>
<reference evidence="4" key="1">
    <citation type="journal article" date="2019" name="Int. J. Syst. Evol. Microbiol.">
        <title>The Global Catalogue of Microorganisms (GCM) 10K type strain sequencing project: providing services to taxonomists for standard genome sequencing and annotation.</title>
        <authorList>
            <consortium name="The Broad Institute Genomics Platform"/>
            <consortium name="The Broad Institute Genome Sequencing Center for Infectious Disease"/>
            <person name="Wu L."/>
            <person name="Ma J."/>
        </authorList>
    </citation>
    <scope>NUCLEOTIDE SEQUENCE [LARGE SCALE GENOMIC DNA]</scope>
    <source>
        <strain evidence="4">CCUG 58938</strain>
    </source>
</reference>
<feature type="signal peptide" evidence="1">
    <location>
        <begin position="1"/>
        <end position="26"/>
    </location>
</feature>
<evidence type="ECO:0000313" key="3">
    <source>
        <dbReference type="EMBL" id="MFD0999642.1"/>
    </source>
</evidence>
<comment type="caution">
    <text evidence="3">The sequence shown here is derived from an EMBL/GenBank/DDBJ whole genome shotgun (WGS) entry which is preliminary data.</text>
</comment>
<keyword evidence="4" id="KW-1185">Reference proteome</keyword>
<dbReference type="PROSITE" id="PS51257">
    <property type="entry name" value="PROKAR_LIPOPROTEIN"/>
    <property type="match status" value="1"/>
</dbReference>
<keyword evidence="3" id="KW-0378">Hydrolase</keyword>
<keyword evidence="1" id="KW-0732">Signal</keyword>
<dbReference type="RefSeq" id="WP_377578505.1">
    <property type="nucleotide sequence ID" value="NZ_JBHTKA010000002.1"/>
</dbReference>
<organism evidence="3 4">
    <name type="scientific">Ohtaekwangia kribbensis</name>
    <dbReference type="NCBI Taxonomy" id="688913"/>
    <lineage>
        <taxon>Bacteria</taxon>
        <taxon>Pseudomonadati</taxon>
        <taxon>Bacteroidota</taxon>
        <taxon>Cytophagia</taxon>
        <taxon>Cytophagales</taxon>
        <taxon>Fulvivirgaceae</taxon>
        <taxon>Ohtaekwangia</taxon>
    </lineage>
</organism>